<evidence type="ECO:0000313" key="2">
    <source>
        <dbReference type="Proteomes" id="UP000184038"/>
    </source>
</evidence>
<dbReference type="EMBL" id="FRCP01000022">
    <property type="protein sequence ID" value="SHM93039.1"/>
    <property type="molecule type" value="Genomic_DNA"/>
</dbReference>
<dbReference type="Gene3D" id="3.40.50.300">
    <property type="entry name" value="P-loop containing nucleotide triphosphate hydrolases"/>
    <property type="match status" value="1"/>
</dbReference>
<organism evidence="1 2">
    <name type="scientific">Anaerosporobacter mobilis DSM 15930</name>
    <dbReference type="NCBI Taxonomy" id="1120996"/>
    <lineage>
        <taxon>Bacteria</taxon>
        <taxon>Bacillati</taxon>
        <taxon>Bacillota</taxon>
        <taxon>Clostridia</taxon>
        <taxon>Lachnospirales</taxon>
        <taxon>Lachnospiraceae</taxon>
        <taxon>Anaerosporobacter</taxon>
    </lineage>
</organism>
<reference evidence="1 2" key="1">
    <citation type="submission" date="2016-11" db="EMBL/GenBank/DDBJ databases">
        <authorList>
            <person name="Jaros S."/>
            <person name="Januszkiewicz K."/>
            <person name="Wedrychowicz H."/>
        </authorList>
    </citation>
    <scope>NUCLEOTIDE SEQUENCE [LARGE SCALE GENOMIC DNA]</scope>
    <source>
        <strain evidence="1 2">DSM 15930</strain>
    </source>
</reference>
<dbReference type="OrthoDB" id="1420794at2"/>
<dbReference type="AlphaFoldDB" id="A0A1M7MPV0"/>
<evidence type="ECO:0000313" key="1">
    <source>
        <dbReference type="EMBL" id="SHM93039.1"/>
    </source>
</evidence>
<dbReference type="STRING" id="1120996.SAMN02746066_03953"/>
<accession>A0A1M7MPV0</accession>
<name>A0A1M7MPV0_9FIRM</name>
<keyword evidence="2" id="KW-1185">Reference proteome</keyword>
<dbReference type="RefSeq" id="WP_073290589.1">
    <property type="nucleotide sequence ID" value="NZ_FRCP01000022.1"/>
</dbReference>
<evidence type="ECO:0008006" key="3">
    <source>
        <dbReference type="Google" id="ProtNLM"/>
    </source>
</evidence>
<gene>
    <name evidence="1" type="ORF">SAMN02746066_03953</name>
</gene>
<dbReference type="InterPro" id="IPR027417">
    <property type="entry name" value="P-loop_NTPase"/>
</dbReference>
<dbReference type="Proteomes" id="UP000184038">
    <property type="component" value="Unassembled WGS sequence"/>
</dbReference>
<sequence length="201" mass="23703">MEEHRLMMKEACVKRFAAAREAINRVLEASDRETILIAIDGKCASGKTTLGYYLKDIYDCNLFHLDDFFLQGYQRTEERLAQIGGNVDYERFQTEVMGPVLSGTDVIYRPYSCMEGKIKEEILIKKHRLNIMEGSYSLHPYFNDPYDVKIFMNISEKDQVDNIRKRNGEEKLQRFITEWIPKENRYFEIFHIADGCICIEW</sequence>
<dbReference type="SUPFAM" id="SSF52540">
    <property type="entry name" value="P-loop containing nucleoside triphosphate hydrolases"/>
    <property type="match status" value="1"/>
</dbReference>
<protein>
    <recommendedName>
        <fullName evidence="3">Uridine kinase</fullName>
    </recommendedName>
</protein>
<proteinExistence type="predicted"/>